<sequence>MPLPPEPYAPRHIAHLDTWHSESHATKIYTIHCDSDNAGPILSDSVIASVRVAVDAVLAEQAADPRSHGLGFCIAHVGEEAVWLLLDWWISGGIVCQRMLSAPLADPGRFTPVTAPALACVWELVVTAHERDAWVRHMLTARPDAQAYLDDILAAGRY</sequence>
<organism evidence="1 2">
    <name type="scientific">Achromobacter deleyi</name>
    <dbReference type="NCBI Taxonomy" id="1353891"/>
    <lineage>
        <taxon>Bacteria</taxon>
        <taxon>Pseudomonadati</taxon>
        <taxon>Pseudomonadota</taxon>
        <taxon>Betaproteobacteria</taxon>
        <taxon>Burkholderiales</taxon>
        <taxon>Alcaligenaceae</taxon>
        <taxon>Achromobacter</taxon>
    </lineage>
</organism>
<evidence type="ECO:0000313" key="1">
    <source>
        <dbReference type="EMBL" id="CAB3684848.1"/>
    </source>
</evidence>
<name>A0A6S6ZLD9_9BURK</name>
<dbReference type="Proteomes" id="UP000494111">
    <property type="component" value="Unassembled WGS sequence"/>
</dbReference>
<reference evidence="1 2" key="1">
    <citation type="submission" date="2020-04" db="EMBL/GenBank/DDBJ databases">
        <authorList>
            <person name="De Canck E."/>
        </authorList>
    </citation>
    <scope>NUCLEOTIDE SEQUENCE [LARGE SCALE GENOMIC DNA]</scope>
    <source>
        <strain evidence="1 2">LMG 3458</strain>
    </source>
</reference>
<dbReference type="EMBL" id="CADIJO010000005">
    <property type="protein sequence ID" value="CAB3684848.1"/>
    <property type="molecule type" value="Genomic_DNA"/>
</dbReference>
<evidence type="ECO:0000313" key="2">
    <source>
        <dbReference type="Proteomes" id="UP000494111"/>
    </source>
</evidence>
<dbReference type="RefSeq" id="WP_175192490.1">
    <property type="nucleotide sequence ID" value="NZ_CADIJO010000005.1"/>
</dbReference>
<accession>A0A6S6ZLD9</accession>
<gene>
    <name evidence="1" type="ORF">LMG3458_01807</name>
</gene>
<dbReference type="AlphaFoldDB" id="A0A6S6ZLD9"/>
<protein>
    <submittedName>
        <fullName evidence="1">Uncharacterized protein</fullName>
    </submittedName>
</protein>
<proteinExistence type="predicted"/>